<dbReference type="InterPro" id="IPR025295">
    <property type="entry name" value="eCIS_core_dom"/>
</dbReference>
<dbReference type="RefSeq" id="WP_163668123.1">
    <property type="nucleotide sequence ID" value="NZ_QZCE01000002.1"/>
</dbReference>
<feature type="region of interest" description="Disordered" evidence="1">
    <location>
        <begin position="38"/>
        <end position="57"/>
    </location>
</feature>
<feature type="compositionally biased region" description="Polar residues" evidence="1">
    <location>
        <begin position="254"/>
        <end position="265"/>
    </location>
</feature>
<accession>A0A6M0SCH3</accession>
<feature type="domain" description="eCIS core" evidence="2">
    <location>
        <begin position="180"/>
        <end position="257"/>
    </location>
</feature>
<evidence type="ECO:0000313" key="3">
    <source>
        <dbReference type="EMBL" id="NEZ66195.1"/>
    </source>
</evidence>
<gene>
    <name evidence="3" type="ORF">D0962_26105</name>
</gene>
<sequence length="658" mass="71805">MRSLVQAQSLQQPSFTPMPPGFLQRNCGCDQSVGVSEKESQFQSQQQHRQRPSVWPPAFSKMSPVLHEALPSLSPKTQSRLKIGQPNDKYEQEADRIADQVIQMPGPSLQRQIGPEEEKEATLQATPIAGQISPLIQRQVDSEEEEDATLQTKRSSNPSINATPAIQSGAQAIQQSIGQPLPSKVRTFMEPRFGQDFSGVHIHTTGRAPQLAHSLNARAFTVGNHIAFAQGAFNPHTSGGQSLIAHELVHTLQQGKGASSHNTLQRAPDDTNARPTCTQSEEEETELNRARRPLIHSILTGWLRKVENKNLKVGPLRRLRARRARRICLLSLCGDSDFSLTDNALIQKLQAFDLATDKGKAYGVCNRLGNVSAPTDTATPQADAEETEETICPDFKMPPASQGKALWVLGDFKKPAVWNNQHREAKAMVGDHTWSPSTEDFRAAAGGKGEVIGSVKALADKIKAQGKKGVSELNLVGHGNDSYLALSGKIFPPGEEIIDEYGDEDERPINTARVNFNETGLVNGYALSVDGAAGMDLKPYFAPGAVINLYACNTATLSVLPAGIAKQLCTVVYRSDDTISYCPHINNKNPKKLKIVSRNKVYVEGTGTETSSSTTRTCQNSQKDGFEALKLRQVKPGALTQKRRKQPISLDFDDLSSL</sequence>
<dbReference type="Proteomes" id="UP000473574">
    <property type="component" value="Unassembled WGS sequence"/>
</dbReference>
<comment type="caution">
    <text evidence="3">The sequence shown here is derived from an EMBL/GenBank/DDBJ whole genome shotgun (WGS) entry which is preliminary data.</text>
</comment>
<feature type="region of interest" description="Disordered" evidence="1">
    <location>
        <begin position="1"/>
        <end position="23"/>
    </location>
</feature>
<reference evidence="3 4" key="1">
    <citation type="journal article" date="2020" name="Microb. Ecol.">
        <title>Ecogenomics of the Marine Benthic Filamentous Cyanobacterium Adonisia.</title>
        <authorList>
            <person name="Walter J.M."/>
            <person name="Coutinho F.H."/>
            <person name="Leomil L."/>
            <person name="Hargreaves P.I."/>
            <person name="Campeao M.E."/>
            <person name="Vieira V.V."/>
            <person name="Silva B.S."/>
            <person name="Fistarol G.O."/>
            <person name="Salomon P.S."/>
            <person name="Sawabe T."/>
            <person name="Mino S."/>
            <person name="Hosokawa M."/>
            <person name="Miyashita H."/>
            <person name="Maruyama F."/>
            <person name="van Verk M.C."/>
            <person name="Dutilh B.E."/>
            <person name="Thompson C.C."/>
            <person name="Thompson F.L."/>
        </authorList>
    </citation>
    <scope>NUCLEOTIDE SEQUENCE [LARGE SCALE GENOMIC DNA]</scope>
    <source>
        <strain evidence="3 4">CCMR0082</strain>
    </source>
</reference>
<feature type="compositionally biased region" description="Polar residues" evidence="1">
    <location>
        <begin position="1"/>
        <end position="15"/>
    </location>
</feature>
<dbReference type="Pfam" id="PF13699">
    <property type="entry name" value="eCIS_core"/>
    <property type="match status" value="1"/>
</dbReference>
<feature type="region of interest" description="Disordered" evidence="1">
    <location>
        <begin position="254"/>
        <end position="286"/>
    </location>
</feature>
<dbReference type="AlphaFoldDB" id="A0A6M0SCH3"/>
<organism evidence="3 4">
    <name type="scientific">Adonisia turfae CCMR0082</name>
    <dbReference type="NCBI Taxonomy" id="2304604"/>
    <lineage>
        <taxon>Bacteria</taxon>
        <taxon>Bacillati</taxon>
        <taxon>Cyanobacteriota</taxon>
        <taxon>Adonisia</taxon>
        <taxon>Adonisia turfae</taxon>
    </lineage>
</organism>
<protein>
    <submittedName>
        <fullName evidence="3">DUF4157 domain-containing protein</fullName>
    </submittedName>
</protein>
<name>A0A6M0SCH3_9CYAN</name>
<evidence type="ECO:0000259" key="2">
    <source>
        <dbReference type="Pfam" id="PF13699"/>
    </source>
</evidence>
<evidence type="ECO:0000256" key="1">
    <source>
        <dbReference type="SAM" id="MobiDB-lite"/>
    </source>
</evidence>
<evidence type="ECO:0000313" key="4">
    <source>
        <dbReference type="Proteomes" id="UP000473574"/>
    </source>
</evidence>
<proteinExistence type="predicted"/>
<dbReference type="EMBL" id="QZCE01000002">
    <property type="protein sequence ID" value="NEZ66195.1"/>
    <property type="molecule type" value="Genomic_DNA"/>
</dbReference>